<dbReference type="GeneID" id="100369476"/>
<proteinExistence type="predicted"/>
<keyword evidence="1" id="KW-1185">Reference proteome</keyword>
<sequence>MFKSAVDGDDNYRFTEQERMPHGDLTSNQLRCLYLCIPLTSIVTYIITMNIQLGVQDPFQCAVQNQQIDVSKSSYNNYDAVENLIKSCDFLRTNNRSIATDRYLIIVWNVPSAGPSTMYNLWRIAVKFAVFQQRTLFIRPFNVHKTHKPRDADTTFDSEKLREMLPIADETDYISHCGNTLEANNVFIPPTIAMETKEVMFQKYEQLIGWKAVFQAFAATRILNSIPGVTTELNTIITSFGNSASNDYYSSRNEKCLALFATDDVNLPCNDEINELVDKHLVRAPYIRRMAEEFIPKVCEGEFALLFWVVLYKDKTFKKSHMASIGSQCDDVVRPRCKTLHHCKPGRMAELKALHNALDGIVTSIKKLLASYNLSCIYVAAPIEYKQVLTNNLRNKSLSVFGLNDVFKMVPKSAKYRNDNYVLSLIEQEIAERVPLFISSRTSNWSFYVEYTRTIRRMRTVAVQELPGVPQDLINMFQVLK</sequence>
<dbReference type="CDD" id="cd11296">
    <property type="entry name" value="O-FucT_like"/>
    <property type="match status" value="1"/>
</dbReference>
<evidence type="ECO:0000313" key="2">
    <source>
        <dbReference type="RefSeq" id="XP_006818402.1"/>
    </source>
</evidence>
<reference evidence="2" key="1">
    <citation type="submission" date="2025-08" db="UniProtKB">
        <authorList>
            <consortium name="RefSeq"/>
        </authorList>
    </citation>
    <scope>IDENTIFICATION</scope>
    <source>
        <tissue evidence="2">Testes</tissue>
    </source>
</reference>
<evidence type="ECO:0000313" key="1">
    <source>
        <dbReference type="Proteomes" id="UP000694865"/>
    </source>
</evidence>
<dbReference type="Proteomes" id="UP000694865">
    <property type="component" value="Unplaced"/>
</dbReference>
<dbReference type="RefSeq" id="XP_006818402.1">
    <property type="nucleotide sequence ID" value="XM_006818339.1"/>
</dbReference>
<name>A0ABM0MEG1_SACKO</name>
<organism evidence="1 2">
    <name type="scientific">Saccoglossus kowalevskii</name>
    <name type="common">Acorn worm</name>
    <dbReference type="NCBI Taxonomy" id="10224"/>
    <lineage>
        <taxon>Eukaryota</taxon>
        <taxon>Metazoa</taxon>
        <taxon>Hemichordata</taxon>
        <taxon>Enteropneusta</taxon>
        <taxon>Harrimaniidae</taxon>
        <taxon>Saccoglossus</taxon>
    </lineage>
</organism>
<gene>
    <name evidence="2" type="primary">LOC100369476</name>
</gene>
<accession>A0ABM0MEG1</accession>
<protein>
    <submittedName>
        <fullName evidence="2">Uncharacterized protein LOC100369476</fullName>
    </submittedName>
</protein>
<dbReference type="Gene3D" id="3.40.50.11350">
    <property type="match status" value="1"/>
</dbReference>